<evidence type="ECO:0000256" key="2">
    <source>
        <dbReference type="ARBA" id="ARBA00022723"/>
    </source>
</evidence>
<dbReference type="SUPFAM" id="SSF51569">
    <property type="entry name" value="Aldolase"/>
    <property type="match status" value="1"/>
</dbReference>
<evidence type="ECO:0000313" key="6">
    <source>
        <dbReference type="Proteomes" id="UP000219412"/>
    </source>
</evidence>
<evidence type="ECO:0000259" key="4">
    <source>
        <dbReference type="PROSITE" id="PS50991"/>
    </source>
</evidence>
<dbReference type="Gene3D" id="3.20.20.70">
    <property type="entry name" value="Aldolase class I"/>
    <property type="match status" value="1"/>
</dbReference>
<proteinExistence type="inferred from homology"/>
<dbReference type="RefSeq" id="WP_097039501.1">
    <property type="nucleotide sequence ID" value="NZ_OBQF01000001.1"/>
</dbReference>
<dbReference type="GO" id="GO:0046872">
    <property type="term" value="F:metal ion binding"/>
    <property type="evidence" value="ECO:0007669"/>
    <property type="project" value="UniProtKB-KW"/>
</dbReference>
<dbReference type="Pfam" id="PF00682">
    <property type="entry name" value="HMGL-like"/>
    <property type="match status" value="1"/>
</dbReference>
<dbReference type="Proteomes" id="UP000219412">
    <property type="component" value="Unassembled WGS sequence"/>
</dbReference>
<dbReference type="PROSITE" id="PS50991">
    <property type="entry name" value="PYR_CT"/>
    <property type="match status" value="1"/>
</dbReference>
<dbReference type="CDD" id="cd07938">
    <property type="entry name" value="DRE_TIM_HMGL"/>
    <property type="match status" value="1"/>
</dbReference>
<keyword evidence="2" id="KW-0479">Metal-binding</keyword>
<dbReference type="InterPro" id="IPR013785">
    <property type="entry name" value="Aldolase_TIM"/>
</dbReference>
<sequence>MTIHIQEVIPRDGFQMENKFIPTEDKIKTINRISRTGVSKIEVTSFVSPKAVPQLSDAEEVAKNIDRNDAIIYVGLVANLRGAERATDAGLDEINLVMSASASHNKKNVNKTHEESLEEFAKIAEFVKGSGIKINGTVATAFGCPFEGAISEKAVMDFIRKYIDLGMDSITLADTTGMANPNQIKRFITDVKASFEDTPLTLHLHDTRGMGLANLLAGIEAGVNRFDSAIGGIGGCPFAPGASGNICTEDVVHMLGEMGIPHTVDLDEVIAISKELPNIIGRSDYPGQVVKAGKVSDLHEF</sequence>
<organism evidence="5 6">
    <name type="scientific">Salinicoccus kekensis</name>
    <dbReference type="NCBI Taxonomy" id="714307"/>
    <lineage>
        <taxon>Bacteria</taxon>
        <taxon>Bacillati</taxon>
        <taxon>Bacillota</taxon>
        <taxon>Bacilli</taxon>
        <taxon>Bacillales</taxon>
        <taxon>Staphylococcaceae</taxon>
        <taxon>Salinicoccus</taxon>
    </lineage>
</organism>
<dbReference type="InterPro" id="IPR043594">
    <property type="entry name" value="HMGL"/>
</dbReference>
<dbReference type="EMBL" id="OBQF01000001">
    <property type="protein sequence ID" value="SOC39429.1"/>
    <property type="molecule type" value="Genomic_DNA"/>
</dbReference>
<feature type="domain" description="Pyruvate carboxyltransferase" evidence="4">
    <location>
        <begin position="3"/>
        <end position="270"/>
    </location>
</feature>
<dbReference type="GO" id="GO:0006552">
    <property type="term" value="P:L-leucine catabolic process"/>
    <property type="evidence" value="ECO:0007669"/>
    <property type="project" value="TreeGrafter"/>
</dbReference>
<evidence type="ECO:0000256" key="3">
    <source>
        <dbReference type="ARBA" id="ARBA00023239"/>
    </source>
</evidence>
<dbReference type="GO" id="GO:0004419">
    <property type="term" value="F:hydroxymethylglutaryl-CoA lyase activity"/>
    <property type="evidence" value="ECO:0007669"/>
    <property type="project" value="TreeGrafter"/>
</dbReference>
<accession>A0A285UC96</accession>
<dbReference type="NCBIfam" id="NF004283">
    <property type="entry name" value="PRK05692.1"/>
    <property type="match status" value="1"/>
</dbReference>
<dbReference type="FunFam" id="3.20.20.70:FF:000071">
    <property type="entry name" value="Hydroxymethylglutaryl-CoA lyase"/>
    <property type="match status" value="1"/>
</dbReference>
<gene>
    <name evidence="5" type="ORF">SAMN05878391_0892</name>
</gene>
<keyword evidence="3 5" id="KW-0456">Lyase</keyword>
<dbReference type="PANTHER" id="PTHR42738:SF7">
    <property type="entry name" value="HYDROXYMETHYLGLUTARYL-COA LYASE"/>
    <property type="match status" value="1"/>
</dbReference>
<protein>
    <submittedName>
        <fullName evidence="5">Hydroxymethylglutaryl-CoA lyase</fullName>
    </submittedName>
</protein>
<reference evidence="6" key="1">
    <citation type="submission" date="2017-08" db="EMBL/GenBank/DDBJ databases">
        <authorList>
            <person name="Varghese N."/>
            <person name="Submissions S."/>
        </authorList>
    </citation>
    <scope>NUCLEOTIDE SEQUENCE [LARGE SCALE GENOMIC DNA]</scope>
    <source>
        <strain evidence="6">DSM 23173</strain>
    </source>
</reference>
<dbReference type="GO" id="GO:0046951">
    <property type="term" value="P:ketone body biosynthetic process"/>
    <property type="evidence" value="ECO:0007669"/>
    <property type="project" value="TreeGrafter"/>
</dbReference>
<evidence type="ECO:0000256" key="1">
    <source>
        <dbReference type="ARBA" id="ARBA00009405"/>
    </source>
</evidence>
<name>A0A285UC96_9STAP</name>
<comment type="similarity">
    <text evidence="1">Belongs to the HMG-CoA lyase family.</text>
</comment>
<dbReference type="AlphaFoldDB" id="A0A285UC96"/>
<evidence type="ECO:0000313" key="5">
    <source>
        <dbReference type="EMBL" id="SOC39429.1"/>
    </source>
</evidence>
<dbReference type="PANTHER" id="PTHR42738">
    <property type="entry name" value="HYDROXYMETHYLGLUTARYL-COA LYASE"/>
    <property type="match status" value="1"/>
</dbReference>
<keyword evidence="6" id="KW-1185">Reference proteome</keyword>
<dbReference type="OrthoDB" id="9784013at2"/>
<dbReference type="InterPro" id="IPR000891">
    <property type="entry name" value="PYR_CT"/>
</dbReference>